<organism evidence="2 3">
    <name type="scientific">Castilleja foliolosa</name>
    <dbReference type="NCBI Taxonomy" id="1961234"/>
    <lineage>
        <taxon>Eukaryota</taxon>
        <taxon>Viridiplantae</taxon>
        <taxon>Streptophyta</taxon>
        <taxon>Embryophyta</taxon>
        <taxon>Tracheophyta</taxon>
        <taxon>Spermatophyta</taxon>
        <taxon>Magnoliopsida</taxon>
        <taxon>eudicotyledons</taxon>
        <taxon>Gunneridae</taxon>
        <taxon>Pentapetalae</taxon>
        <taxon>asterids</taxon>
        <taxon>lamiids</taxon>
        <taxon>Lamiales</taxon>
        <taxon>Orobanchaceae</taxon>
        <taxon>Pedicularideae</taxon>
        <taxon>Castillejinae</taxon>
        <taxon>Castilleja</taxon>
    </lineage>
</organism>
<dbReference type="AlphaFoldDB" id="A0ABD3EPK3"/>
<accession>A0ABD3EPK3</accession>
<evidence type="ECO:0000313" key="2">
    <source>
        <dbReference type="EMBL" id="KAL3655642.1"/>
    </source>
</evidence>
<dbReference type="InterPro" id="IPR039319">
    <property type="entry name" value="ELF3-like"/>
</dbReference>
<keyword evidence="3" id="KW-1185">Reference proteome</keyword>
<reference evidence="3" key="1">
    <citation type="journal article" date="2024" name="IScience">
        <title>Strigolactones Initiate the Formation of Haustorium-like Structures in Castilleja.</title>
        <authorList>
            <person name="Buerger M."/>
            <person name="Peterson D."/>
            <person name="Chory J."/>
        </authorList>
    </citation>
    <scope>NUCLEOTIDE SEQUENCE [LARGE SCALE GENOMIC DNA]</scope>
</reference>
<protein>
    <submittedName>
        <fullName evidence="2">Protein EARLY FLOWERING</fullName>
    </submittedName>
</protein>
<comment type="caution">
    <text evidence="2">The sequence shown here is derived from an EMBL/GenBank/DDBJ whole genome shotgun (WGS) entry which is preliminary data.</text>
</comment>
<gene>
    <name evidence="2" type="primary">ELF3_1</name>
    <name evidence="2" type="ORF">CASFOL_000038</name>
</gene>
<proteinExistence type="predicted"/>
<evidence type="ECO:0000256" key="1">
    <source>
        <dbReference type="SAM" id="MobiDB-lite"/>
    </source>
</evidence>
<feature type="region of interest" description="Disordered" evidence="1">
    <location>
        <begin position="452"/>
        <end position="486"/>
    </location>
</feature>
<sequence>MKRVKDGEKMMGPMFPRLHVNDTEKGGPRAPPRNKMALYEQLSIPSQRFARFNNITDDLAPHSSQMPPTHPPEVQYNQHSDLTTLLPQEELIKKSNEDEYIVPIFIHSIPIKKVDILINKNNTDLDKNLLTNSSFSHHLSKFQMAVGKSNIMDLEEETRYSQSGHNVVHNHKGGTGNLERGDSVSVTSVLDVVSEVDVTPDDVVGAIGQKHFWKVRRAILSQQRVFAVQIFELHRLVKVQKLIAASPQLLLEGSTFLSKPIKPLPAKILHSDTLLAKKLQSDNTVKETPKDLKRKADSEKLTRKNESYAENTLEKKASHNGPSNGNSLSPPSTVSSDHNNVNPCFNQLQGQHWLVPVMSPSEGLVYKPYPGPGPGPNPMMGSFVTPGYGGVPALHPQYHFPSYPPFGPHGYFPPYAMPVMNTSAFSGPSVEQMNPGPPHFPAGNADYHTTIPVPSQNNGPLSKDIGVQSSTGSGPNKKRPSCRKSGAVEGTNMLPLFPIAPANSANDPHPQVSEPEGPVRVIKVVARNGVSASEYAAKIFRSIQKERTVYESI</sequence>
<feature type="region of interest" description="Disordered" evidence="1">
    <location>
        <begin position="280"/>
        <end position="343"/>
    </location>
</feature>
<feature type="compositionally biased region" description="Low complexity" evidence="1">
    <location>
        <begin position="319"/>
        <end position="332"/>
    </location>
</feature>
<feature type="compositionally biased region" description="Polar residues" evidence="1">
    <location>
        <begin position="333"/>
        <end position="343"/>
    </location>
</feature>
<feature type="region of interest" description="Disordered" evidence="1">
    <location>
        <begin position="1"/>
        <end position="33"/>
    </location>
</feature>
<dbReference type="EMBL" id="JAVIJP010000001">
    <property type="protein sequence ID" value="KAL3655642.1"/>
    <property type="molecule type" value="Genomic_DNA"/>
</dbReference>
<feature type="compositionally biased region" description="Basic and acidic residues" evidence="1">
    <location>
        <begin position="284"/>
        <end position="317"/>
    </location>
</feature>
<dbReference type="PANTHER" id="PTHR34281">
    <property type="entry name" value="PROTEIN EARLY FLOWERING 3"/>
    <property type="match status" value="1"/>
</dbReference>
<dbReference type="Proteomes" id="UP001632038">
    <property type="component" value="Unassembled WGS sequence"/>
</dbReference>
<evidence type="ECO:0000313" key="3">
    <source>
        <dbReference type="Proteomes" id="UP001632038"/>
    </source>
</evidence>
<dbReference type="PANTHER" id="PTHR34281:SF2">
    <property type="entry name" value="PROTEIN EARLY FLOWERING 3"/>
    <property type="match status" value="1"/>
</dbReference>
<name>A0ABD3EPK3_9LAMI</name>